<reference evidence="1" key="2">
    <citation type="journal article" date="2015" name="Fish Shellfish Immunol.">
        <title>Early steps in the European eel (Anguilla anguilla)-Vibrio vulnificus interaction in the gills: Role of the RtxA13 toxin.</title>
        <authorList>
            <person name="Callol A."/>
            <person name="Pajuelo D."/>
            <person name="Ebbesson L."/>
            <person name="Teles M."/>
            <person name="MacKenzie S."/>
            <person name="Amaro C."/>
        </authorList>
    </citation>
    <scope>NUCLEOTIDE SEQUENCE</scope>
</reference>
<name>A0A0E9UNM2_ANGAN</name>
<dbReference type="EMBL" id="GBXM01041190">
    <property type="protein sequence ID" value="JAH67387.1"/>
    <property type="molecule type" value="Transcribed_RNA"/>
</dbReference>
<evidence type="ECO:0000313" key="1">
    <source>
        <dbReference type="EMBL" id="JAH67387.1"/>
    </source>
</evidence>
<protein>
    <submittedName>
        <fullName evidence="1">Uncharacterized protein</fullName>
    </submittedName>
</protein>
<organism evidence="1">
    <name type="scientific">Anguilla anguilla</name>
    <name type="common">European freshwater eel</name>
    <name type="synonym">Muraena anguilla</name>
    <dbReference type="NCBI Taxonomy" id="7936"/>
    <lineage>
        <taxon>Eukaryota</taxon>
        <taxon>Metazoa</taxon>
        <taxon>Chordata</taxon>
        <taxon>Craniata</taxon>
        <taxon>Vertebrata</taxon>
        <taxon>Euteleostomi</taxon>
        <taxon>Actinopterygii</taxon>
        <taxon>Neopterygii</taxon>
        <taxon>Teleostei</taxon>
        <taxon>Anguilliformes</taxon>
        <taxon>Anguillidae</taxon>
        <taxon>Anguilla</taxon>
    </lineage>
</organism>
<reference evidence="1" key="1">
    <citation type="submission" date="2014-11" db="EMBL/GenBank/DDBJ databases">
        <authorList>
            <person name="Amaro Gonzalez C."/>
        </authorList>
    </citation>
    <scope>NUCLEOTIDE SEQUENCE</scope>
</reference>
<accession>A0A0E9UNM2</accession>
<sequence>MLTPGGPAHPIGCWV</sequence>
<proteinExistence type="predicted"/>